<evidence type="ECO:0000313" key="4">
    <source>
        <dbReference type="Proteomes" id="UP000321570"/>
    </source>
</evidence>
<dbReference type="EMBL" id="CABIJS010000322">
    <property type="protein sequence ID" value="VUZ49189.1"/>
    <property type="molecule type" value="Genomic_DNA"/>
</dbReference>
<reference evidence="3 4" key="1">
    <citation type="submission" date="2019-07" db="EMBL/GenBank/DDBJ databases">
        <authorList>
            <person name="Jastrzebski P J."/>
            <person name="Paukszto L."/>
            <person name="Jastrzebski P J."/>
        </authorList>
    </citation>
    <scope>NUCLEOTIDE SEQUENCE [LARGE SCALE GENOMIC DNA]</scope>
    <source>
        <strain evidence="3 4">WMS-il1</strain>
    </source>
</reference>
<dbReference type="AlphaFoldDB" id="A0A564YQE0"/>
<name>A0A564YQE0_HYMDI</name>
<protein>
    <recommendedName>
        <fullName evidence="2">UBX domain-containing protein</fullName>
    </recommendedName>
</protein>
<dbReference type="InterPro" id="IPR029071">
    <property type="entry name" value="Ubiquitin-like_domsf"/>
</dbReference>
<organism evidence="3 4">
    <name type="scientific">Hymenolepis diminuta</name>
    <name type="common">Rat tapeworm</name>
    <dbReference type="NCBI Taxonomy" id="6216"/>
    <lineage>
        <taxon>Eukaryota</taxon>
        <taxon>Metazoa</taxon>
        <taxon>Spiralia</taxon>
        <taxon>Lophotrochozoa</taxon>
        <taxon>Platyhelminthes</taxon>
        <taxon>Cestoda</taxon>
        <taxon>Eucestoda</taxon>
        <taxon>Cyclophyllidea</taxon>
        <taxon>Hymenolepididae</taxon>
        <taxon>Hymenolepis</taxon>
    </lineage>
</organism>
<dbReference type="PANTHER" id="PTHR23322">
    <property type="entry name" value="FAS-ASSOCIATED PROTEIN"/>
    <property type="match status" value="1"/>
</dbReference>
<accession>A0A564YQE0</accession>
<feature type="compositionally biased region" description="Polar residues" evidence="1">
    <location>
        <begin position="205"/>
        <end position="248"/>
    </location>
</feature>
<keyword evidence="4" id="KW-1185">Reference proteome</keyword>
<dbReference type="Gene3D" id="3.10.20.90">
    <property type="entry name" value="Phosphatidylinositol 3-kinase Catalytic Subunit, Chain A, domain 1"/>
    <property type="match status" value="1"/>
</dbReference>
<evidence type="ECO:0000256" key="1">
    <source>
        <dbReference type="SAM" id="MobiDB-lite"/>
    </source>
</evidence>
<proteinExistence type="predicted"/>
<dbReference type="PROSITE" id="PS50033">
    <property type="entry name" value="UBX"/>
    <property type="match status" value="1"/>
</dbReference>
<dbReference type="InterPro" id="IPR001012">
    <property type="entry name" value="UBX_dom"/>
</dbReference>
<dbReference type="Pfam" id="PF14555">
    <property type="entry name" value="UBA_4"/>
    <property type="match status" value="1"/>
</dbReference>
<dbReference type="Gene3D" id="3.40.30.10">
    <property type="entry name" value="Glutaredoxin"/>
    <property type="match status" value="1"/>
</dbReference>
<dbReference type="Gene3D" id="1.10.8.10">
    <property type="entry name" value="DNA helicase RuvA subunit, C-terminal domain"/>
    <property type="match status" value="1"/>
</dbReference>
<dbReference type="GO" id="GO:0043130">
    <property type="term" value="F:ubiquitin binding"/>
    <property type="evidence" value="ECO:0007669"/>
    <property type="project" value="TreeGrafter"/>
</dbReference>
<dbReference type="SUPFAM" id="SSF52833">
    <property type="entry name" value="Thioredoxin-like"/>
    <property type="match status" value="1"/>
</dbReference>
<evidence type="ECO:0000259" key="2">
    <source>
        <dbReference type="PROSITE" id="PS50033"/>
    </source>
</evidence>
<feature type="domain" description="UBX" evidence="2">
    <location>
        <begin position="307"/>
        <end position="384"/>
    </location>
</feature>
<dbReference type="SUPFAM" id="SSF54236">
    <property type="entry name" value="Ubiquitin-like"/>
    <property type="match status" value="1"/>
</dbReference>
<dbReference type="InterPro" id="IPR050730">
    <property type="entry name" value="UBX_domain-protein"/>
</dbReference>
<feature type="region of interest" description="Disordered" evidence="1">
    <location>
        <begin position="205"/>
        <end position="268"/>
    </location>
</feature>
<dbReference type="Pfam" id="PF00789">
    <property type="entry name" value="UBX"/>
    <property type="match status" value="1"/>
</dbReference>
<dbReference type="Proteomes" id="UP000321570">
    <property type="component" value="Unassembled WGS sequence"/>
</dbReference>
<evidence type="ECO:0000313" key="3">
    <source>
        <dbReference type="EMBL" id="VUZ49189.1"/>
    </source>
</evidence>
<gene>
    <name evidence="3" type="ORF">WMSIL1_LOCUS8299</name>
</gene>
<dbReference type="InterPro" id="IPR036249">
    <property type="entry name" value="Thioredoxin-like_sf"/>
</dbReference>
<sequence length="388" mass="43550">MSIVENFMKITTCDRQTAEKYLEANNGDVESALRSYQMRELVIHEYVTSSLAGSMPINDNANSPVSIQDGSLISGITQIKFQEAINRAVKECRYLLIDVYNPNLPSSYTFSQKVWSNTKVVNLMLLNFVFAQVITTSEEGLAYQNAFPNANNSEPPTTHFALLNPFTRQRTFYWNDLREPEEVFRVLSAIMPNLPPLGSVSSPITTNPLPINQSATTSSNTSIPQRQVKPASSNVPMSSTTHKPTSTKRPLIDNDADDKEETICHSSKRRAVNIDERLSHLSIAASPTSDPSSLSGPLLTELPPFQNVDDTFRVALRFPSGERTILHLVPSLTLGSLFSYFEHHGFPASEYDLVHFYPNFRLNDLPRTAHIDEIGLEKWDTLYLQCKF</sequence>